<dbReference type="Gramene" id="Pp3c1_32350V3.1">
    <property type="protein sequence ID" value="PAC:32968293.CDS.1"/>
    <property type="gene ID" value="Pp3c1_32350"/>
</dbReference>
<dbReference type="EMBL" id="ABEU02000001">
    <property type="protein sequence ID" value="PNR63059.1"/>
    <property type="molecule type" value="Genomic_DNA"/>
</dbReference>
<reference evidence="2" key="3">
    <citation type="submission" date="2020-12" db="UniProtKB">
        <authorList>
            <consortium name="EnsemblPlants"/>
        </authorList>
    </citation>
    <scope>IDENTIFICATION</scope>
</reference>
<dbReference type="Gramene" id="Pp3c1_32350V3.2">
    <property type="protein sequence ID" value="PAC:32968294.CDS.1"/>
    <property type="gene ID" value="Pp3c1_32350"/>
</dbReference>
<evidence type="ECO:0000313" key="3">
    <source>
        <dbReference type="Proteomes" id="UP000006727"/>
    </source>
</evidence>
<dbReference type="EnsemblPlants" id="Pp3c1_32350V3.1">
    <property type="protein sequence ID" value="PAC:32968293.CDS.1"/>
    <property type="gene ID" value="Pp3c1_32350"/>
</dbReference>
<accession>A0A2K1LAK4</accession>
<evidence type="ECO:0000313" key="2">
    <source>
        <dbReference type="EnsemblPlants" id="PAC:32968293.CDS.1"/>
    </source>
</evidence>
<dbReference type="PaxDb" id="3218-PP1S249_69V6.1"/>
<organism evidence="1">
    <name type="scientific">Physcomitrium patens</name>
    <name type="common">Spreading-leaved earth moss</name>
    <name type="synonym">Physcomitrella patens</name>
    <dbReference type="NCBI Taxonomy" id="3218"/>
    <lineage>
        <taxon>Eukaryota</taxon>
        <taxon>Viridiplantae</taxon>
        <taxon>Streptophyta</taxon>
        <taxon>Embryophyta</taxon>
        <taxon>Bryophyta</taxon>
        <taxon>Bryophytina</taxon>
        <taxon>Bryopsida</taxon>
        <taxon>Funariidae</taxon>
        <taxon>Funariales</taxon>
        <taxon>Funariaceae</taxon>
        <taxon>Physcomitrium</taxon>
    </lineage>
</organism>
<sequence>MKLMKKLHVVLKLNQNGEYSELLKGMVPETATLLVGLHAPEAPTIYTNNLRRGRAVYPASLLPPAAPSFSRSPYHTEHQHGCCDHHHHNRFQRGGPQKFGTSGACIAAHIKTSLVAVRFQGCFVRHCIGVVVFVRTETSHWVQGLIQQGIPQDDLACSAVSRIIDILKSIPPARRPISRHRIINRG</sequence>
<proteinExistence type="predicted"/>
<keyword evidence="3" id="KW-1185">Reference proteome</keyword>
<evidence type="ECO:0000313" key="1">
    <source>
        <dbReference type="EMBL" id="PNR63059.1"/>
    </source>
</evidence>
<gene>
    <name evidence="1" type="ORF">PHYPA_001484</name>
</gene>
<dbReference type="InParanoid" id="A0A2K1LAK4"/>
<dbReference type="EnsemblPlants" id="Pp3c1_32350V3.2">
    <property type="protein sequence ID" value="PAC:32968294.CDS.1"/>
    <property type="gene ID" value="Pp3c1_32350"/>
</dbReference>
<dbReference type="AlphaFoldDB" id="A0A2K1LAK4"/>
<dbReference type="Proteomes" id="UP000006727">
    <property type="component" value="Chromosome 1"/>
</dbReference>
<protein>
    <submittedName>
        <fullName evidence="1 2">Uncharacterized protein</fullName>
    </submittedName>
</protein>
<reference evidence="1 3" key="2">
    <citation type="journal article" date="2018" name="Plant J.">
        <title>The Physcomitrella patens chromosome-scale assembly reveals moss genome structure and evolution.</title>
        <authorList>
            <person name="Lang D."/>
            <person name="Ullrich K.K."/>
            <person name="Murat F."/>
            <person name="Fuchs J."/>
            <person name="Jenkins J."/>
            <person name="Haas F.B."/>
            <person name="Piednoel M."/>
            <person name="Gundlach H."/>
            <person name="Van Bel M."/>
            <person name="Meyberg R."/>
            <person name="Vives C."/>
            <person name="Morata J."/>
            <person name="Symeonidi A."/>
            <person name="Hiss M."/>
            <person name="Muchero W."/>
            <person name="Kamisugi Y."/>
            <person name="Saleh O."/>
            <person name="Blanc G."/>
            <person name="Decker E.L."/>
            <person name="van Gessel N."/>
            <person name="Grimwood J."/>
            <person name="Hayes R.D."/>
            <person name="Graham S.W."/>
            <person name="Gunter L.E."/>
            <person name="McDaniel S.F."/>
            <person name="Hoernstein S.N.W."/>
            <person name="Larsson A."/>
            <person name="Li F.W."/>
            <person name="Perroud P.F."/>
            <person name="Phillips J."/>
            <person name="Ranjan P."/>
            <person name="Rokshar D.S."/>
            <person name="Rothfels C.J."/>
            <person name="Schneider L."/>
            <person name="Shu S."/>
            <person name="Stevenson D.W."/>
            <person name="Thummler F."/>
            <person name="Tillich M."/>
            <person name="Villarreal Aguilar J.C."/>
            <person name="Widiez T."/>
            <person name="Wong G.K."/>
            <person name="Wymore A."/>
            <person name="Zhang Y."/>
            <person name="Zimmer A.D."/>
            <person name="Quatrano R.S."/>
            <person name="Mayer K.F.X."/>
            <person name="Goodstein D."/>
            <person name="Casacuberta J.M."/>
            <person name="Vandepoele K."/>
            <person name="Reski R."/>
            <person name="Cuming A.C."/>
            <person name="Tuskan G.A."/>
            <person name="Maumus F."/>
            <person name="Salse J."/>
            <person name="Schmutz J."/>
            <person name="Rensing S.A."/>
        </authorList>
    </citation>
    <scope>NUCLEOTIDE SEQUENCE [LARGE SCALE GENOMIC DNA]</scope>
    <source>
        <strain evidence="2 3">cv. Gransden 2004</strain>
    </source>
</reference>
<name>A0A2K1LAK4_PHYPA</name>
<reference evidence="1 3" key="1">
    <citation type="journal article" date="2008" name="Science">
        <title>The Physcomitrella genome reveals evolutionary insights into the conquest of land by plants.</title>
        <authorList>
            <person name="Rensing S."/>
            <person name="Lang D."/>
            <person name="Zimmer A."/>
            <person name="Terry A."/>
            <person name="Salamov A."/>
            <person name="Shapiro H."/>
            <person name="Nishiyama T."/>
            <person name="Perroud P.-F."/>
            <person name="Lindquist E."/>
            <person name="Kamisugi Y."/>
            <person name="Tanahashi T."/>
            <person name="Sakakibara K."/>
            <person name="Fujita T."/>
            <person name="Oishi K."/>
            <person name="Shin-I T."/>
            <person name="Kuroki Y."/>
            <person name="Toyoda A."/>
            <person name="Suzuki Y."/>
            <person name="Hashimoto A."/>
            <person name="Yamaguchi K."/>
            <person name="Sugano A."/>
            <person name="Kohara Y."/>
            <person name="Fujiyama A."/>
            <person name="Anterola A."/>
            <person name="Aoki S."/>
            <person name="Ashton N."/>
            <person name="Barbazuk W.B."/>
            <person name="Barker E."/>
            <person name="Bennetzen J."/>
            <person name="Bezanilla M."/>
            <person name="Blankenship R."/>
            <person name="Cho S.H."/>
            <person name="Dutcher S."/>
            <person name="Estelle M."/>
            <person name="Fawcett J.A."/>
            <person name="Gundlach H."/>
            <person name="Hanada K."/>
            <person name="Heyl A."/>
            <person name="Hicks K.A."/>
            <person name="Hugh J."/>
            <person name="Lohr M."/>
            <person name="Mayer K."/>
            <person name="Melkozernov A."/>
            <person name="Murata T."/>
            <person name="Nelson D."/>
            <person name="Pils B."/>
            <person name="Prigge M."/>
            <person name="Reiss B."/>
            <person name="Renner T."/>
            <person name="Rombauts S."/>
            <person name="Rushton P."/>
            <person name="Sanderfoot A."/>
            <person name="Schween G."/>
            <person name="Shiu S.-H."/>
            <person name="Stueber K."/>
            <person name="Theodoulou F.L."/>
            <person name="Tu H."/>
            <person name="Van de Peer Y."/>
            <person name="Verrier P.J."/>
            <person name="Waters E."/>
            <person name="Wood A."/>
            <person name="Yang L."/>
            <person name="Cove D."/>
            <person name="Cuming A."/>
            <person name="Hasebe M."/>
            <person name="Lucas S."/>
            <person name="Mishler D.B."/>
            <person name="Reski R."/>
            <person name="Grigoriev I."/>
            <person name="Quatrano R.S."/>
            <person name="Boore J.L."/>
        </authorList>
    </citation>
    <scope>NUCLEOTIDE SEQUENCE [LARGE SCALE GENOMIC DNA]</scope>
    <source>
        <strain evidence="2 3">cv. Gransden 2004</strain>
    </source>
</reference>